<name>A0A077LU88_9MICO</name>
<reference evidence="3 4" key="1">
    <citation type="journal article" date="2013" name="ISME J.">
        <title>A metabolic model for members of the genus Tetrasphaera involved in enhanced biological phosphorus removal.</title>
        <authorList>
            <person name="Kristiansen R."/>
            <person name="Nguyen H.T.T."/>
            <person name="Saunders A.M."/>
            <person name="Nielsen J.L."/>
            <person name="Wimmer R."/>
            <person name="Le V.Q."/>
            <person name="McIlroy S.J."/>
            <person name="Petrovski S."/>
            <person name="Seviour R.J."/>
            <person name="Calteau A."/>
            <person name="Nielsen K.L."/>
            <person name="Nielsen P.H."/>
        </authorList>
    </citation>
    <scope>NUCLEOTIDE SEQUENCE [LARGE SCALE GENOMIC DNA]</scope>
    <source>
        <strain evidence="3 4">T1-X7</strain>
    </source>
</reference>
<dbReference type="AlphaFoldDB" id="A0A077LU88"/>
<dbReference type="RefSeq" id="WP_048554269.1">
    <property type="nucleotide sequence ID" value="NZ_HF570958.1"/>
</dbReference>
<dbReference type="EMBL" id="CAJB01000095">
    <property type="protein sequence ID" value="CCH77318.1"/>
    <property type="molecule type" value="Genomic_DNA"/>
</dbReference>
<comment type="caution">
    <text evidence="3">The sequence shown here is derived from an EMBL/GenBank/DDBJ whole genome shotgun (WGS) entry which is preliminary data.</text>
</comment>
<evidence type="ECO:0000256" key="1">
    <source>
        <dbReference type="SAM" id="MobiDB-lite"/>
    </source>
</evidence>
<keyword evidence="2" id="KW-1133">Transmembrane helix</keyword>
<feature type="region of interest" description="Disordered" evidence="1">
    <location>
        <begin position="263"/>
        <end position="296"/>
    </location>
</feature>
<protein>
    <submittedName>
        <fullName evidence="3">Putative membrane protein (Modular protein)</fullName>
    </submittedName>
</protein>
<feature type="transmembrane region" description="Helical" evidence="2">
    <location>
        <begin position="39"/>
        <end position="58"/>
    </location>
</feature>
<sequence>MSQMTAGARVAFRPHRASSAEGRALRVIRGTVDRPRGGVFAAICLALLVGGFLLVLVLNTAMAKGSFVLDDLQTRSGALADEQDGLNAAIDAQSAPAALAQRALRLGMVPSTTAAFLDLSDGRVLGVAKAAQKVPGFTVITSPTPVPPKKKPAGKTTVTTKGTVTTTTVVTPKANGVVQTVATSVDAKDGHAVVVTTVVTPDRKDKAVTRTMRTSVDAATRTATVRTTVATKAVGTTPASETTTTTTRPATAAERAQLAKAVAAAHRAATAKPTAKPATAKPTTSATATTRTTTSR</sequence>
<dbReference type="STRING" id="1194083.BN12_1840001"/>
<dbReference type="Proteomes" id="UP000035721">
    <property type="component" value="Unassembled WGS sequence"/>
</dbReference>
<accession>A0A077LU88</accession>
<organism evidence="3 4">
    <name type="scientific">Nostocoides japonicum T1-X7</name>
    <dbReference type="NCBI Taxonomy" id="1194083"/>
    <lineage>
        <taxon>Bacteria</taxon>
        <taxon>Bacillati</taxon>
        <taxon>Actinomycetota</taxon>
        <taxon>Actinomycetes</taxon>
        <taxon>Micrococcales</taxon>
        <taxon>Intrasporangiaceae</taxon>
        <taxon>Nostocoides</taxon>
    </lineage>
</organism>
<evidence type="ECO:0000313" key="3">
    <source>
        <dbReference type="EMBL" id="CCH77318.1"/>
    </source>
</evidence>
<keyword evidence="2" id="KW-0812">Transmembrane</keyword>
<keyword evidence="4" id="KW-1185">Reference proteome</keyword>
<evidence type="ECO:0000256" key="2">
    <source>
        <dbReference type="SAM" id="Phobius"/>
    </source>
</evidence>
<dbReference type="OrthoDB" id="3403609at2"/>
<evidence type="ECO:0000313" key="4">
    <source>
        <dbReference type="Proteomes" id="UP000035721"/>
    </source>
</evidence>
<gene>
    <name evidence="3" type="ORF">BN12_1840001</name>
</gene>
<keyword evidence="2" id="KW-0472">Membrane</keyword>
<proteinExistence type="predicted"/>